<comment type="subcellular location">
    <subcellularLocation>
        <location evidence="1">Membrane</location>
        <topology evidence="1">Multi-pass membrane protein</topology>
    </subcellularLocation>
</comment>
<dbReference type="InterPro" id="IPR011701">
    <property type="entry name" value="MFS"/>
</dbReference>
<dbReference type="Pfam" id="PF07690">
    <property type="entry name" value="MFS_1"/>
    <property type="match status" value="1"/>
</dbReference>
<feature type="transmembrane region" description="Helical" evidence="5">
    <location>
        <begin position="175"/>
        <end position="194"/>
    </location>
</feature>
<reference evidence="7" key="1">
    <citation type="submission" date="2022-08" db="EMBL/GenBank/DDBJ databases">
        <authorList>
            <person name="Volokhov D.V."/>
            <person name="Furtak V.A."/>
            <person name="Zagorodnyaya T.A."/>
        </authorList>
    </citation>
    <scope>NUCLEOTIDE SEQUENCE</scope>
    <source>
        <strain evidence="7">CSL10203-ORH2</strain>
    </source>
</reference>
<gene>
    <name evidence="7" type="ORF">NXS09_04440</name>
</gene>
<keyword evidence="2 5" id="KW-0812">Transmembrane</keyword>
<reference evidence="7" key="2">
    <citation type="journal article" date="2023" name="Curr. Microbiol.">
        <title>Neisseria montereyensis sp. nov., Isolated from Oropharynx of California Sea Lion (Zalophus californianus): Genomic, Phylogenetic, and Phenotypic Study.</title>
        <authorList>
            <person name="Volokhov D.V."/>
            <person name="Zagorodnyaya T.A."/>
            <person name="Furtak V.A."/>
            <person name="Nattanmai G."/>
            <person name="Randall L."/>
            <person name="Jose S."/>
            <person name="Gao Y."/>
            <person name="Gulland F.M."/>
            <person name="Eisenberg T."/>
            <person name="Delmonte P."/>
            <person name="Blom J."/>
            <person name="Mitchell K.K."/>
        </authorList>
    </citation>
    <scope>NUCLEOTIDE SEQUENCE</scope>
    <source>
        <strain evidence="7">CSL10203-ORH2</strain>
    </source>
</reference>
<dbReference type="CDD" id="cd17365">
    <property type="entry name" value="MFS_PcaK_like"/>
    <property type="match status" value="1"/>
</dbReference>
<sequence>MSALPRVSDVINKYPLGKRQYIILIICAILMILDGFDVQSISYAAPAILQDWQIEKSQLGTVFGAGLFGLFIGSLIFSYLSDKLGRRPVLLWSTLFFAVCMIATAFVQNIEQLIVLRFVTGLGLGAIMPNAMALCGEITPQKQRVSVMMFISCGFTVGAMFGGFLAAILIPNFGWQSVFFVGGIFPAILVIFMLKYLPESLQYLVLHKPESPKIRSSLEAFYPGKELPERFEAVKAESSMPVKALFEHGRHRFTFSIWAISLLNMIALYFLSSWLPTLAKLTGMSLEASVLLGATLQLGGTVGTILMGLLIDRVGFHRILVPCYVIAAAGIALLGGTVNMIWLFFIVVFIIGFTVIGGQPAINAMAADYYPTESRTTGVGWSLAAGRIGSIIGPVLGGWLMQNENLEPHQLFYIVAVPSVFIVLVFLLQKYLGIQKHTS</sequence>
<feature type="transmembrane region" description="Helical" evidence="5">
    <location>
        <begin position="341"/>
        <end position="366"/>
    </location>
</feature>
<feature type="transmembrane region" description="Helical" evidence="5">
    <location>
        <begin position="318"/>
        <end position="335"/>
    </location>
</feature>
<dbReference type="SUPFAM" id="SSF103473">
    <property type="entry name" value="MFS general substrate transporter"/>
    <property type="match status" value="1"/>
</dbReference>
<dbReference type="RefSeq" id="WP_259291359.1">
    <property type="nucleotide sequence ID" value="NZ_JANUXW010000003.1"/>
</dbReference>
<keyword evidence="4 5" id="KW-0472">Membrane</keyword>
<evidence type="ECO:0000256" key="1">
    <source>
        <dbReference type="ARBA" id="ARBA00004141"/>
    </source>
</evidence>
<proteinExistence type="predicted"/>
<dbReference type="PROSITE" id="PS50850">
    <property type="entry name" value="MFS"/>
    <property type="match status" value="1"/>
</dbReference>
<dbReference type="PANTHER" id="PTHR23508:SF10">
    <property type="entry name" value="CARBOXYLIC ACID TRANSPORTER PROTEIN HOMOLOG"/>
    <property type="match status" value="1"/>
</dbReference>
<keyword evidence="3 5" id="KW-1133">Transmembrane helix</keyword>
<evidence type="ECO:0000256" key="3">
    <source>
        <dbReference type="ARBA" id="ARBA00022989"/>
    </source>
</evidence>
<feature type="transmembrane region" description="Helical" evidence="5">
    <location>
        <begin position="21"/>
        <end position="45"/>
    </location>
</feature>
<keyword evidence="8" id="KW-1185">Reference proteome</keyword>
<dbReference type="Gene3D" id="1.20.1250.20">
    <property type="entry name" value="MFS general substrate transporter like domains"/>
    <property type="match status" value="1"/>
</dbReference>
<evidence type="ECO:0000259" key="6">
    <source>
        <dbReference type="PROSITE" id="PS50850"/>
    </source>
</evidence>
<feature type="transmembrane region" description="Helical" evidence="5">
    <location>
        <begin position="291"/>
        <end position="311"/>
    </location>
</feature>
<feature type="transmembrane region" description="Helical" evidence="5">
    <location>
        <begin position="147"/>
        <end position="169"/>
    </location>
</feature>
<dbReference type="PANTHER" id="PTHR23508">
    <property type="entry name" value="CARBOXYLIC ACID TRANSPORTER PROTEIN HOMOLOG"/>
    <property type="match status" value="1"/>
</dbReference>
<dbReference type="InterPro" id="IPR020846">
    <property type="entry name" value="MFS_dom"/>
</dbReference>
<feature type="transmembrane region" description="Helical" evidence="5">
    <location>
        <begin position="253"/>
        <end position="271"/>
    </location>
</feature>
<evidence type="ECO:0000313" key="7">
    <source>
        <dbReference type="EMBL" id="MCS4533546.1"/>
    </source>
</evidence>
<dbReference type="Proteomes" id="UP001166947">
    <property type="component" value="Unassembled WGS sequence"/>
</dbReference>
<feature type="transmembrane region" description="Helical" evidence="5">
    <location>
        <begin position="89"/>
        <end position="108"/>
    </location>
</feature>
<accession>A0ABT2FBJ2</accession>
<name>A0ABT2FBJ2_9NEIS</name>
<feature type="transmembrane region" description="Helical" evidence="5">
    <location>
        <begin position="378"/>
        <end position="399"/>
    </location>
</feature>
<evidence type="ECO:0000256" key="2">
    <source>
        <dbReference type="ARBA" id="ARBA00022692"/>
    </source>
</evidence>
<feature type="transmembrane region" description="Helical" evidence="5">
    <location>
        <begin position="114"/>
        <end position="135"/>
    </location>
</feature>
<dbReference type="InterPro" id="IPR005829">
    <property type="entry name" value="Sugar_transporter_CS"/>
</dbReference>
<feature type="transmembrane region" description="Helical" evidence="5">
    <location>
        <begin position="57"/>
        <end position="77"/>
    </location>
</feature>
<feature type="transmembrane region" description="Helical" evidence="5">
    <location>
        <begin position="411"/>
        <end position="428"/>
    </location>
</feature>
<comment type="caution">
    <text evidence="7">The sequence shown here is derived from an EMBL/GenBank/DDBJ whole genome shotgun (WGS) entry which is preliminary data.</text>
</comment>
<protein>
    <submittedName>
        <fullName evidence="7">MFS transporter</fullName>
    </submittedName>
</protein>
<feature type="domain" description="Major facilitator superfamily (MFS) profile" evidence="6">
    <location>
        <begin position="23"/>
        <end position="433"/>
    </location>
</feature>
<dbReference type="PROSITE" id="PS00217">
    <property type="entry name" value="SUGAR_TRANSPORT_2"/>
    <property type="match status" value="1"/>
</dbReference>
<dbReference type="InterPro" id="IPR036259">
    <property type="entry name" value="MFS_trans_sf"/>
</dbReference>
<organism evidence="7 8">
    <name type="scientific">Neisseria montereyensis</name>
    <dbReference type="NCBI Taxonomy" id="2973938"/>
    <lineage>
        <taxon>Bacteria</taxon>
        <taxon>Pseudomonadati</taxon>
        <taxon>Pseudomonadota</taxon>
        <taxon>Betaproteobacteria</taxon>
        <taxon>Neisseriales</taxon>
        <taxon>Neisseriaceae</taxon>
        <taxon>Neisseria</taxon>
    </lineage>
</organism>
<dbReference type="EMBL" id="JANUXW010000003">
    <property type="protein sequence ID" value="MCS4533546.1"/>
    <property type="molecule type" value="Genomic_DNA"/>
</dbReference>
<evidence type="ECO:0000256" key="5">
    <source>
        <dbReference type="SAM" id="Phobius"/>
    </source>
</evidence>
<evidence type="ECO:0000256" key="4">
    <source>
        <dbReference type="ARBA" id="ARBA00023136"/>
    </source>
</evidence>
<evidence type="ECO:0000313" key="8">
    <source>
        <dbReference type="Proteomes" id="UP001166947"/>
    </source>
</evidence>